<feature type="transmembrane region" description="Helical" evidence="1">
    <location>
        <begin position="39"/>
        <end position="59"/>
    </location>
</feature>
<comment type="caution">
    <text evidence="2">The sequence shown here is derived from an EMBL/GenBank/DDBJ whole genome shotgun (WGS) entry which is preliminary data.</text>
</comment>
<keyword evidence="1" id="KW-0472">Membrane</keyword>
<evidence type="ECO:0008006" key="4">
    <source>
        <dbReference type="Google" id="ProtNLM"/>
    </source>
</evidence>
<sequence length="155" mass="17635">MKFFNYPCLIISYISQIMISPGNIIILLNKSPPFEKIDILSQIGCIFLSIALSICSQSLSKFLMQCSLEYLFFFVYLNINWSVNSNMLLAASCEIQKQLSQGIEMHSGQLFFSPHINRASLIYLKVSANLVNVKLPGRNCQITVINTRILKLNQY</sequence>
<organism evidence="2 3">
    <name type="scientific">Halteria grandinella</name>
    <dbReference type="NCBI Taxonomy" id="5974"/>
    <lineage>
        <taxon>Eukaryota</taxon>
        <taxon>Sar</taxon>
        <taxon>Alveolata</taxon>
        <taxon>Ciliophora</taxon>
        <taxon>Intramacronucleata</taxon>
        <taxon>Spirotrichea</taxon>
        <taxon>Stichotrichia</taxon>
        <taxon>Sporadotrichida</taxon>
        <taxon>Halteriidae</taxon>
        <taxon>Halteria</taxon>
    </lineage>
</organism>
<dbReference type="AlphaFoldDB" id="A0A8J8P250"/>
<name>A0A8J8P250_HALGN</name>
<feature type="transmembrane region" description="Helical" evidence="1">
    <location>
        <begin position="6"/>
        <end position="27"/>
    </location>
</feature>
<reference evidence="2" key="1">
    <citation type="submission" date="2019-06" db="EMBL/GenBank/DDBJ databases">
        <authorList>
            <person name="Zheng W."/>
        </authorList>
    </citation>
    <scope>NUCLEOTIDE SEQUENCE</scope>
    <source>
        <strain evidence="2">QDHG01</strain>
    </source>
</reference>
<accession>A0A8J8P250</accession>
<keyword evidence="1" id="KW-1133">Transmembrane helix</keyword>
<evidence type="ECO:0000313" key="3">
    <source>
        <dbReference type="Proteomes" id="UP000785679"/>
    </source>
</evidence>
<keyword evidence="3" id="KW-1185">Reference proteome</keyword>
<keyword evidence="1" id="KW-0812">Transmembrane</keyword>
<dbReference type="Proteomes" id="UP000785679">
    <property type="component" value="Unassembled WGS sequence"/>
</dbReference>
<dbReference type="EMBL" id="RRYP01001354">
    <property type="protein sequence ID" value="TNV86056.1"/>
    <property type="molecule type" value="Genomic_DNA"/>
</dbReference>
<evidence type="ECO:0000313" key="2">
    <source>
        <dbReference type="EMBL" id="TNV86056.1"/>
    </source>
</evidence>
<gene>
    <name evidence="2" type="ORF">FGO68_gene11393</name>
</gene>
<protein>
    <recommendedName>
        <fullName evidence="4">Transmembrane protein</fullName>
    </recommendedName>
</protein>
<evidence type="ECO:0000256" key="1">
    <source>
        <dbReference type="SAM" id="Phobius"/>
    </source>
</evidence>
<proteinExistence type="predicted"/>